<reference evidence="2 4" key="1">
    <citation type="submission" date="2023-01" db="EMBL/GenBank/DDBJ databases">
        <authorList>
            <person name="Whitehead M."/>
        </authorList>
    </citation>
    <scope>NUCLEOTIDE SEQUENCE [LARGE SCALE GENOMIC DNA]</scope>
</reference>
<protein>
    <submittedName>
        <fullName evidence="2">Uncharacterized protein</fullName>
    </submittedName>
</protein>
<feature type="compositionally biased region" description="Polar residues" evidence="1">
    <location>
        <begin position="1"/>
        <end position="11"/>
    </location>
</feature>
<evidence type="ECO:0000256" key="1">
    <source>
        <dbReference type="SAM" id="MobiDB-lite"/>
    </source>
</evidence>
<dbReference type="EMBL" id="CARXXK010000003">
    <property type="protein sequence ID" value="CAI6363643.1"/>
    <property type="molecule type" value="Genomic_DNA"/>
</dbReference>
<evidence type="ECO:0000313" key="2">
    <source>
        <dbReference type="EMBL" id="CAI6363643.1"/>
    </source>
</evidence>
<proteinExistence type="predicted"/>
<dbReference type="AlphaFoldDB" id="A0AAV0X6V4"/>
<accession>A0AAV0X6V4</accession>
<dbReference type="Proteomes" id="UP001160148">
    <property type="component" value="Unassembled WGS sequence"/>
</dbReference>
<gene>
    <name evidence="2" type="ORF">MEUPH1_LOCUS18560</name>
    <name evidence="3" type="ORF">MEUPH1_LOCUS21585</name>
</gene>
<feature type="region of interest" description="Disordered" evidence="1">
    <location>
        <begin position="1"/>
        <end position="49"/>
    </location>
</feature>
<sequence length="94" mass="10231">MVEKQSNPTHLKSNHIAPAPSVTESKTSPKNTQSIPSYASITSTKQSEPTVTIPKQFFTNLLTEAIGKISESQDIKQTVMTAISAIISIINHHE</sequence>
<name>A0AAV0X6V4_9HEMI</name>
<comment type="caution">
    <text evidence="2">The sequence shown here is derived from an EMBL/GenBank/DDBJ whole genome shotgun (WGS) entry which is preliminary data.</text>
</comment>
<evidence type="ECO:0000313" key="3">
    <source>
        <dbReference type="EMBL" id="CAI6367068.1"/>
    </source>
</evidence>
<organism evidence="2 4">
    <name type="scientific">Macrosiphum euphorbiae</name>
    <name type="common">potato aphid</name>
    <dbReference type="NCBI Taxonomy" id="13131"/>
    <lineage>
        <taxon>Eukaryota</taxon>
        <taxon>Metazoa</taxon>
        <taxon>Ecdysozoa</taxon>
        <taxon>Arthropoda</taxon>
        <taxon>Hexapoda</taxon>
        <taxon>Insecta</taxon>
        <taxon>Pterygota</taxon>
        <taxon>Neoptera</taxon>
        <taxon>Paraneoptera</taxon>
        <taxon>Hemiptera</taxon>
        <taxon>Sternorrhyncha</taxon>
        <taxon>Aphidomorpha</taxon>
        <taxon>Aphidoidea</taxon>
        <taxon>Aphididae</taxon>
        <taxon>Macrosiphini</taxon>
        <taxon>Macrosiphum</taxon>
    </lineage>
</organism>
<feature type="compositionally biased region" description="Polar residues" evidence="1">
    <location>
        <begin position="22"/>
        <end position="49"/>
    </location>
</feature>
<evidence type="ECO:0000313" key="4">
    <source>
        <dbReference type="Proteomes" id="UP001160148"/>
    </source>
</evidence>
<keyword evidence="4" id="KW-1185">Reference proteome</keyword>
<dbReference type="EMBL" id="CARXXK010000004">
    <property type="protein sequence ID" value="CAI6367068.1"/>
    <property type="molecule type" value="Genomic_DNA"/>
</dbReference>